<evidence type="ECO:0000256" key="1">
    <source>
        <dbReference type="ARBA" id="ARBA00001911"/>
    </source>
</evidence>
<dbReference type="PANTHER" id="PTHR43622:SF1">
    <property type="entry name" value="3-DEHYDROQUINATE SYNTHASE"/>
    <property type="match status" value="1"/>
</dbReference>
<evidence type="ECO:0000256" key="8">
    <source>
        <dbReference type="ARBA" id="ARBA00023239"/>
    </source>
</evidence>
<sequence length="369" mass="39895">MNKVTLVKAPSHQYPLVVGASAHRDIVHWISQVGVEESTSIFMVTDENVAKTGYPQELKNLLEGAGYLATMAVVSAGDASKSLETAQQLYRSMLQVQIRRKDIVMAVGGGMVGDLAGFVAATYLRGLRFVQVPTTLLAHDSSIGGKVGVNLAEGKNLVGAFHQPILVLYDTGILSALPPREWTGGLAELIKHGLIGNPSLFADLMNNPCPSFPGPDRTTDLVTEAAQVKIAIIEQDERESGLRMVLNVGHTVGHAIEQQSGYTIHHGEAVAMGLAVESELSHQKGWLSTEDRDQIFAVLCSHELPNGKPDLPIQSILDTMDLDKKHEHASWTFALPYAIGDVRVVRGITKDEVVSAWKATPTWKAGKEQ</sequence>
<keyword evidence="7" id="KW-0520">NAD</keyword>
<keyword evidence="9" id="KW-0170">Cobalt</keyword>
<dbReference type="FunFam" id="3.40.50.1970:FF:000007">
    <property type="entry name" value="Pentafunctional AROM polypeptide"/>
    <property type="match status" value="1"/>
</dbReference>
<evidence type="ECO:0000256" key="11">
    <source>
        <dbReference type="SAM" id="Phobius"/>
    </source>
</evidence>
<evidence type="ECO:0000256" key="7">
    <source>
        <dbReference type="ARBA" id="ARBA00023027"/>
    </source>
</evidence>
<keyword evidence="5" id="KW-0547">Nucleotide-binding</keyword>
<evidence type="ECO:0000313" key="15">
    <source>
        <dbReference type="Proteomes" id="UP000663505"/>
    </source>
</evidence>
<dbReference type="SUPFAM" id="SSF56796">
    <property type="entry name" value="Dehydroquinate synthase-like"/>
    <property type="match status" value="1"/>
</dbReference>
<keyword evidence="11" id="KW-1133">Transmembrane helix</keyword>
<evidence type="ECO:0000256" key="6">
    <source>
        <dbReference type="ARBA" id="ARBA00022833"/>
    </source>
</evidence>
<feature type="domain" description="3-dehydroquinate synthase N-terminal" evidence="12">
    <location>
        <begin position="73"/>
        <end position="182"/>
    </location>
</feature>
<feature type="transmembrane region" description="Helical" evidence="11">
    <location>
        <begin position="103"/>
        <end position="124"/>
    </location>
</feature>
<dbReference type="GO" id="GO:0009423">
    <property type="term" value="P:chorismate biosynthetic process"/>
    <property type="evidence" value="ECO:0007669"/>
    <property type="project" value="UniProtKB-UniRule"/>
</dbReference>
<dbReference type="PIRSF" id="PIRSF001455">
    <property type="entry name" value="DHQ_synth"/>
    <property type="match status" value="1"/>
</dbReference>
<evidence type="ECO:0000256" key="4">
    <source>
        <dbReference type="ARBA" id="ARBA00022723"/>
    </source>
</evidence>
<comment type="cofactor">
    <cofactor evidence="2">
        <name>Co(2+)</name>
        <dbReference type="ChEBI" id="CHEBI:48828"/>
    </cofactor>
</comment>
<keyword evidence="4" id="KW-0479">Metal-binding</keyword>
<dbReference type="Proteomes" id="UP000663505">
    <property type="component" value="Chromosome"/>
</dbReference>
<evidence type="ECO:0000256" key="3">
    <source>
        <dbReference type="ARBA" id="ARBA00001947"/>
    </source>
</evidence>
<dbReference type="Gene3D" id="3.40.50.1970">
    <property type="match status" value="1"/>
</dbReference>
<gene>
    <name evidence="14" type="primary">aroB</name>
    <name evidence="14" type="ORF">JZ786_14300</name>
</gene>
<dbReference type="PANTHER" id="PTHR43622">
    <property type="entry name" value="3-DEHYDROQUINATE SYNTHASE"/>
    <property type="match status" value="1"/>
</dbReference>
<keyword evidence="15" id="KW-1185">Reference proteome</keyword>
<keyword evidence="11" id="KW-0472">Membrane</keyword>
<evidence type="ECO:0000313" key="14">
    <source>
        <dbReference type="EMBL" id="QSO45721.1"/>
    </source>
</evidence>
<dbReference type="EC" id="4.2.3.4" evidence="10"/>
<protein>
    <recommendedName>
        <fullName evidence="10">3-dehydroquinate synthase</fullName>
        <ecNumber evidence="10">4.2.3.4</ecNumber>
    </recommendedName>
</protein>
<dbReference type="InterPro" id="IPR030963">
    <property type="entry name" value="DHQ_synth_fam"/>
</dbReference>
<dbReference type="Pfam" id="PF24621">
    <property type="entry name" value="DHQS_C"/>
    <property type="match status" value="1"/>
</dbReference>
<dbReference type="GO" id="GO:0000166">
    <property type="term" value="F:nucleotide binding"/>
    <property type="evidence" value="ECO:0007669"/>
    <property type="project" value="UniProtKB-KW"/>
</dbReference>
<dbReference type="CDD" id="cd08195">
    <property type="entry name" value="DHQS"/>
    <property type="match status" value="1"/>
</dbReference>
<feature type="domain" description="3-dehydroquinate synthase C-terminal" evidence="13">
    <location>
        <begin position="185"/>
        <end position="325"/>
    </location>
</feature>
<dbReference type="InterPro" id="IPR016037">
    <property type="entry name" value="DHQ_synth_AroB"/>
</dbReference>
<evidence type="ECO:0000259" key="12">
    <source>
        <dbReference type="Pfam" id="PF01761"/>
    </source>
</evidence>
<evidence type="ECO:0000256" key="9">
    <source>
        <dbReference type="ARBA" id="ARBA00023285"/>
    </source>
</evidence>
<dbReference type="Gene3D" id="1.20.1090.10">
    <property type="entry name" value="Dehydroquinate synthase-like - alpha domain"/>
    <property type="match status" value="1"/>
</dbReference>
<evidence type="ECO:0000256" key="10">
    <source>
        <dbReference type="NCBIfam" id="TIGR01357"/>
    </source>
</evidence>
<keyword evidence="8 14" id="KW-0456">Lyase</keyword>
<dbReference type="EMBL" id="CP071182">
    <property type="protein sequence ID" value="QSO45721.1"/>
    <property type="molecule type" value="Genomic_DNA"/>
</dbReference>
<dbReference type="InterPro" id="IPR030960">
    <property type="entry name" value="DHQS/DOIS_N"/>
</dbReference>
<dbReference type="GO" id="GO:0046872">
    <property type="term" value="F:metal ion binding"/>
    <property type="evidence" value="ECO:0007669"/>
    <property type="project" value="UniProtKB-KW"/>
</dbReference>
<comment type="cofactor">
    <cofactor evidence="1">
        <name>NAD(+)</name>
        <dbReference type="ChEBI" id="CHEBI:57540"/>
    </cofactor>
</comment>
<dbReference type="RefSeq" id="WP_206655090.1">
    <property type="nucleotide sequence ID" value="NZ_CP071182.1"/>
</dbReference>
<dbReference type="InterPro" id="IPR056179">
    <property type="entry name" value="DHQS_C"/>
</dbReference>
<dbReference type="KEGG" id="afx:JZ786_14300"/>
<organism evidence="14 15">
    <name type="scientific">Alicyclobacillus mengziensis</name>
    <dbReference type="NCBI Taxonomy" id="2931921"/>
    <lineage>
        <taxon>Bacteria</taxon>
        <taxon>Bacillati</taxon>
        <taxon>Bacillota</taxon>
        <taxon>Bacilli</taxon>
        <taxon>Bacillales</taxon>
        <taxon>Alicyclobacillaceae</taxon>
        <taxon>Alicyclobacillus</taxon>
    </lineage>
</organism>
<dbReference type="GO" id="GO:0003856">
    <property type="term" value="F:3-dehydroquinate synthase activity"/>
    <property type="evidence" value="ECO:0007669"/>
    <property type="project" value="UniProtKB-UniRule"/>
</dbReference>
<dbReference type="GO" id="GO:0009073">
    <property type="term" value="P:aromatic amino acid family biosynthetic process"/>
    <property type="evidence" value="ECO:0007669"/>
    <property type="project" value="InterPro"/>
</dbReference>
<dbReference type="InterPro" id="IPR050071">
    <property type="entry name" value="Dehydroquinate_synthase"/>
</dbReference>
<dbReference type="GO" id="GO:0005737">
    <property type="term" value="C:cytoplasm"/>
    <property type="evidence" value="ECO:0007669"/>
    <property type="project" value="InterPro"/>
</dbReference>
<dbReference type="NCBIfam" id="TIGR01357">
    <property type="entry name" value="aroB"/>
    <property type="match status" value="1"/>
</dbReference>
<dbReference type="AlphaFoldDB" id="A0A9X7Z5X2"/>
<comment type="cofactor">
    <cofactor evidence="3">
        <name>Zn(2+)</name>
        <dbReference type="ChEBI" id="CHEBI:29105"/>
    </cofactor>
</comment>
<evidence type="ECO:0000256" key="2">
    <source>
        <dbReference type="ARBA" id="ARBA00001941"/>
    </source>
</evidence>
<evidence type="ECO:0000256" key="5">
    <source>
        <dbReference type="ARBA" id="ARBA00022741"/>
    </source>
</evidence>
<evidence type="ECO:0000259" key="13">
    <source>
        <dbReference type="Pfam" id="PF24621"/>
    </source>
</evidence>
<keyword evidence="6" id="KW-0862">Zinc</keyword>
<keyword evidence="11" id="KW-0812">Transmembrane</keyword>
<accession>A0A9X7Z5X2</accession>
<name>A0A9X7Z5X2_9BACL</name>
<proteinExistence type="predicted"/>
<dbReference type="Pfam" id="PF01761">
    <property type="entry name" value="DHQ_synthase"/>
    <property type="match status" value="1"/>
</dbReference>
<reference evidence="14 15" key="1">
    <citation type="submission" date="2021-02" db="EMBL/GenBank/DDBJ databases">
        <title>Alicyclobacillus curvatus sp. nov. and Alicyclobacillus mengziensis sp. nov., two acidophilic bacteria isolated from acid mine drainage.</title>
        <authorList>
            <person name="Huang Y."/>
        </authorList>
    </citation>
    <scope>NUCLEOTIDE SEQUENCE [LARGE SCALE GENOMIC DNA]</scope>
    <source>
        <strain evidence="14 15">S30H14</strain>
    </source>
</reference>